<dbReference type="Pfam" id="PF20179">
    <property type="entry name" value="MSS51_C"/>
    <property type="match status" value="1"/>
</dbReference>
<dbReference type="SUPFAM" id="SSF144232">
    <property type="entry name" value="HIT/MYND zinc finger-like"/>
    <property type="match status" value="1"/>
</dbReference>
<dbReference type="PANTHER" id="PTHR47570">
    <property type="entry name" value="ZINC ION BINDING PROTEIN"/>
    <property type="match status" value="1"/>
</dbReference>
<dbReference type="Pfam" id="PF01753">
    <property type="entry name" value="zf-MYND"/>
    <property type="match status" value="1"/>
</dbReference>
<feature type="domain" description="MYND-type" evidence="5">
    <location>
        <begin position="49"/>
        <end position="103"/>
    </location>
</feature>
<gene>
    <name evidence="6" type="ORF">R3P38DRAFT_3387033</name>
</gene>
<accession>A0AAW0DDT7</accession>
<keyword evidence="2 4" id="KW-0863">Zinc-finger</keyword>
<name>A0AAW0DDT7_9AGAR</name>
<dbReference type="EMBL" id="JAWWNJ010000008">
    <property type="protein sequence ID" value="KAK7050098.1"/>
    <property type="molecule type" value="Genomic_DNA"/>
</dbReference>
<evidence type="ECO:0000313" key="7">
    <source>
        <dbReference type="Proteomes" id="UP001362999"/>
    </source>
</evidence>
<evidence type="ECO:0000313" key="6">
    <source>
        <dbReference type="EMBL" id="KAK7050098.1"/>
    </source>
</evidence>
<reference evidence="6 7" key="1">
    <citation type="journal article" date="2024" name="J Genomics">
        <title>Draft genome sequencing and assembly of Favolaschia claudopus CIRM-BRFM 2984 isolated from oak limbs.</title>
        <authorList>
            <person name="Navarro D."/>
            <person name="Drula E."/>
            <person name="Chaduli D."/>
            <person name="Cazenave R."/>
            <person name="Ahrendt S."/>
            <person name="Wang J."/>
            <person name="Lipzen A."/>
            <person name="Daum C."/>
            <person name="Barry K."/>
            <person name="Grigoriev I.V."/>
            <person name="Favel A."/>
            <person name="Rosso M.N."/>
            <person name="Martin F."/>
        </authorList>
    </citation>
    <scope>NUCLEOTIDE SEQUENCE [LARGE SCALE GENOMIC DNA]</scope>
    <source>
        <strain evidence="6 7">CIRM-BRFM 2984</strain>
    </source>
</reference>
<dbReference type="PROSITE" id="PS50865">
    <property type="entry name" value="ZF_MYND_2"/>
    <property type="match status" value="1"/>
</dbReference>
<proteinExistence type="predicted"/>
<sequence length="501" mass="55130">MDSLSSLASFTPEKYFGGVTKAGKALAAAEKKGIVPKTKNFDFSVQETCCVCQKDITPPLKVLRCSVCRAPIYCGRECATKHWKYPPPLPPGSIPGLTHKELCPANKRHMQRREYYDGVLKSFPWGRLESDATFSFDIARGRFGVFGGTGTGYWSHRGGPIPHSNRGVMQSMLASSPYSAAIMKAFAAFDHTDGAALLGAHHLNDVQGWKLEPAFIPYLNFPSTDNRPALVTSALNSWDEWYQWRKLPKESPAALLMSFPMTVYRLLVHCLEVTGPTQASADKRRALSVHLLGAEVELNYLPLFAELALLLPYHDIQLVVFGSGPETLVKAAKKKPSSLVAKSSLTTPVYDYTAPKECGASKIAIHIYGDSPSWSPFGTNRPPDALVACNAGIFSYREWESVVQEAHRRDIPFAVTEYAEQSAEHTSNNLGMLAARGGGRPRKVEEYTIETNPFHRPGQRPIPLYRLPNLVNGFTIVVVKTSSTPLTTMSGVVHRGFGLTE</sequence>
<keyword evidence="1" id="KW-0479">Metal-binding</keyword>
<dbReference type="InterPro" id="IPR002893">
    <property type="entry name" value="Znf_MYND"/>
</dbReference>
<evidence type="ECO:0000259" key="5">
    <source>
        <dbReference type="PROSITE" id="PS50865"/>
    </source>
</evidence>
<dbReference type="PANTHER" id="PTHR47570:SF1">
    <property type="entry name" value="ZINC ION BINDING PROTEIN"/>
    <property type="match status" value="1"/>
</dbReference>
<evidence type="ECO:0000256" key="3">
    <source>
        <dbReference type="ARBA" id="ARBA00022833"/>
    </source>
</evidence>
<protein>
    <submittedName>
        <fullName evidence="6">Zinc finger MYND domain-containing protein 15</fullName>
    </submittedName>
</protein>
<dbReference type="Proteomes" id="UP001362999">
    <property type="component" value="Unassembled WGS sequence"/>
</dbReference>
<evidence type="ECO:0000256" key="4">
    <source>
        <dbReference type="PROSITE-ProRule" id="PRU00134"/>
    </source>
</evidence>
<comment type="caution">
    <text evidence="6">The sequence shown here is derived from an EMBL/GenBank/DDBJ whole genome shotgun (WGS) entry which is preliminary data.</text>
</comment>
<keyword evidence="3" id="KW-0862">Zinc</keyword>
<evidence type="ECO:0000256" key="1">
    <source>
        <dbReference type="ARBA" id="ARBA00022723"/>
    </source>
</evidence>
<keyword evidence="7" id="KW-1185">Reference proteome</keyword>
<dbReference type="InterPro" id="IPR046824">
    <property type="entry name" value="Mss51-like_C"/>
</dbReference>
<evidence type="ECO:0000256" key="2">
    <source>
        <dbReference type="ARBA" id="ARBA00022771"/>
    </source>
</evidence>
<dbReference type="AlphaFoldDB" id="A0AAW0DDT7"/>
<dbReference type="Gene3D" id="6.10.140.2220">
    <property type="match status" value="1"/>
</dbReference>
<dbReference type="GO" id="GO:0008270">
    <property type="term" value="F:zinc ion binding"/>
    <property type="evidence" value="ECO:0007669"/>
    <property type="project" value="UniProtKB-KW"/>
</dbReference>
<organism evidence="6 7">
    <name type="scientific">Favolaschia claudopus</name>
    <dbReference type="NCBI Taxonomy" id="2862362"/>
    <lineage>
        <taxon>Eukaryota</taxon>
        <taxon>Fungi</taxon>
        <taxon>Dikarya</taxon>
        <taxon>Basidiomycota</taxon>
        <taxon>Agaricomycotina</taxon>
        <taxon>Agaricomycetes</taxon>
        <taxon>Agaricomycetidae</taxon>
        <taxon>Agaricales</taxon>
        <taxon>Marasmiineae</taxon>
        <taxon>Mycenaceae</taxon>
        <taxon>Favolaschia</taxon>
    </lineage>
</organism>